<dbReference type="EMBL" id="JAUSVV010000003">
    <property type="protein sequence ID" value="MDQ0442519.1"/>
    <property type="molecule type" value="Genomic_DNA"/>
</dbReference>
<sequence length="74" mass="8653">MRPAVRREVTGHLRAAYDIGERRPLQATGFGRSSQRYRKRSDPQAAMRMRLKALAAARVRYGHRRLHILLRREG</sequence>
<organism evidence="1 2">
    <name type="scientific">Methylobacterium persicinum</name>
    <dbReference type="NCBI Taxonomy" id="374426"/>
    <lineage>
        <taxon>Bacteria</taxon>
        <taxon>Pseudomonadati</taxon>
        <taxon>Pseudomonadota</taxon>
        <taxon>Alphaproteobacteria</taxon>
        <taxon>Hyphomicrobiales</taxon>
        <taxon>Methylobacteriaceae</taxon>
        <taxon>Methylobacterium</taxon>
    </lineage>
</organism>
<protein>
    <submittedName>
        <fullName evidence="1">Transposase InsO family protein</fullName>
    </submittedName>
</protein>
<reference evidence="1 2" key="1">
    <citation type="submission" date="2023-07" db="EMBL/GenBank/DDBJ databases">
        <title>Genomic Encyclopedia of Type Strains, Phase IV (KMG-IV): sequencing the most valuable type-strain genomes for metagenomic binning, comparative biology and taxonomic classification.</title>
        <authorList>
            <person name="Goeker M."/>
        </authorList>
    </citation>
    <scope>NUCLEOTIDE SEQUENCE [LARGE SCALE GENOMIC DNA]</scope>
    <source>
        <strain evidence="1 2">DSM 19562</strain>
    </source>
</reference>
<comment type="caution">
    <text evidence="1">The sequence shown here is derived from an EMBL/GenBank/DDBJ whole genome shotgun (WGS) entry which is preliminary data.</text>
</comment>
<evidence type="ECO:0000313" key="2">
    <source>
        <dbReference type="Proteomes" id="UP001236369"/>
    </source>
</evidence>
<accession>A0ABU0HJM0</accession>
<dbReference type="PANTHER" id="PTHR47515">
    <property type="entry name" value="LOW CALCIUM RESPONSE LOCUS PROTEIN T"/>
    <property type="match status" value="1"/>
</dbReference>
<proteinExistence type="predicted"/>
<dbReference type="PANTHER" id="PTHR47515:SF1">
    <property type="entry name" value="BLR2054 PROTEIN"/>
    <property type="match status" value="1"/>
</dbReference>
<name>A0ABU0HJM0_9HYPH</name>
<gene>
    <name evidence="1" type="ORF">QO016_002013</name>
</gene>
<evidence type="ECO:0000313" key="1">
    <source>
        <dbReference type="EMBL" id="MDQ0442519.1"/>
    </source>
</evidence>
<dbReference type="Proteomes" id="UP001236369">
    <property type="component" value="Unassembled WGS sequence"/>
</dbReference>
<keyword evidence="2" id="KW-1185">Reference proteome</keyword>